<proteinExistence type="inferred from homology"/>
<dbReference type="PANTHER" id="PTHR10264:SF28">
    <property type="entry name" value="BAND 7 DOMAIN-CONTAINING PROTEIN"/>
    <property type="match status" value="1"/>
</dbReference>
<dbReference type="InterPro" id="IPR001107">
    <property type="entry name" value="Band_7"/>
</dbReference>
<comment type="similarity">
    <text evidence="1">Belongs to the band 7/mec-2 family.</text>
</comment>
<dbReference type="SMART" id="SM00244">
    <property type="entry name" value="PHB"/>
    <property type="match status" value="1"/>
</dbReference>
<name>A0A914DG00_9BILA</name>
<dbReference type="InterPro" id="IPR001972">
    <property type="entry name" value="Stomatin_HflK_fam"/>
</dbReference>
<dbReference type="Gene3D" id="3.30.479.30">
    <property type="entry name" value="Band 7 domain"/>
    <property type="match status" value="1"/>
</dbReference>
<dbReference type="Pfam" id="PF01145">
    <property type="entry name" value="Band_7"/>
    <property type="match status" value="1"/>
</dbReference>
<dbReference type="Pfam" id="PF02036">
    <property type="entry name" value="SCP2"/>
    <property type="match status" value="1"/>
</dbReference>
<dbReference type="InterPro" id="IPR036013">
    <property type="entry name" value="Band_7/SPFH_dom_sf"/>
</dbReference>
<keyword evidence="2" id="KW-0812">Transmembrane</keyword>
<feature type="domain" description="Band 7" evidence="3">
    <location>
        <begin position="91"/>
        <end position="254"/>
    </location>
</feature>
<dbReference type="SUPFAM" id="SSF55718">
    <property type="entry name" value="SCP-like"/>
    <property type="match status" value="1"/>
</dbReference>
<keyword evidence="2" id="KW-1133">Transmembrane helix</keyword>
<dbReference type="InterPro" id="IPR043202">
    <property type="entry name" value="Band-7_stomatin-like"/>
</dbReference>
<dbReference type="WBParaSite" id="ACRNAN_scaffold2413.g12602.t1">
    <property type="protein sequence ID" value="ACRNAN_scaffold2413.g12602.t1"/>
    <property type="gene ID" value="ACRNAN_scaffold2413.g12602"/>
</dbReference>
<dbReference type="AlphaFoldDB" id="A0A914DG00"/>
<dbReference type="Gene3D" id="3.30.1050.10">
    <property type="entry name" value="SCP2 sterol-binding domain"/>
    <property type="match status" value="1"/>
</dbReference>
<keyword evidence="2" id="KW-0472">Membrane</keyword>
<dbReference type="InterPro" id="IPR003033">
    <property type="entry name" value="SCP2_sterol-bd_dom"/>
</dbReference>
<dbReference type="PRINTS" id="PR00721">
    <property type="entry name" value="STOMATIN"/>
</dbReference>
<evidence type="ECO:0000313" key="5">
    <source>
        <dbReference type="WBParaSite" id="ACRNAN_scaffold2413.g12602.t1"/>
    </source>
</evidence>
<dbReference type="PANTHER" id="PTHR10264">
    <property type="entry name" value="BAND 7 PROTEIN-RELATED"/>
    <property type="match status" value="1"/>
</dbReference>
<dbReference type="SUPFAM" id="SSF117892">
    <property type="entry name" value="Band 7/SPFH domain"/>
    <property type="match status" value="1"/>
</dbReference>
<feature type="transmembrane region" description="Helical" evidence="2">
    <location>
        <begin position="71"/>
        <end position="96"/>
    </location>
</feature>
<protein>
    <submittedName>
        <fullName evidence="5">Band 7 domain-containing protein</fullName>
    </submittedName>
</protein>
<accession>A0A914DG00</accession>
<dbReference type="Proteomes" id="UP000887540">
    <property type="component" value="Unplaced"/>
</dbReference>
<dbReference type="GO" id="GO:0005886">
    <property type="term" value="C:plasma membrane"/>
    <property type="evidence" value="ECO:0007669"/>
    <property type="project" value="InterPro"/>
</dbReference>
<dbReference type="InterPro" id="IPR036527">
    <property type="entry name" value="SCP2_sterol-bd_dom_sf"/>
</dbReference>
<evidence type="ECO:0000256" key="2">
    <source>
        <dbReference type="SAM" id="Phobius"/>
    </source>
</evidence>
<evidence type="ECO:0000259" key="3">
    <source>
        <dbReference type="SMART" id="SM00244"/>
    </source>
</evidence>
<organism evidence="4 5">
    <name type="scientific">Acrobeloides nanus</name>
    <dbReference type="NCBI Taxonomy" id="290746"/>
    <lineage>
        <taxon>Eukaryota</taxon>
        <taxon>Metazoa</taxon>
        <taxon>Ecdysozoa</taxon>
        <taxon>Nematoda</taxon>
        <taxon>Chromadorea</taxon>
        <taxon>Rhabditida</taxon>
        <taxon>Tylenchina</taxon>
        <taxon>Cephalobomorpha</taxon>
        <taxon>Cephaloboidea</taxon>
        <taxon>Cephalobidae</taxon>
        <taxon>Acrobeloides</taxon>
    </lineage>
</organism>
<keyword evidence="4" id="KW-1185">Reference proteome</keyword>
<reference evidence="5" key="1">
    <citation type="submission" date="2022-11" db="UniProtKB">
        <authorList>
            <consortium name="WormBaseParasite"/>
        </authorList>
    </citation>
    <scope>IDENTIFICATION</scope>
</reference>
<evidence type="ECO:0000256" key="1">
    <source>
        <dbReference type="ARBA" id="ARBA00008164"/>
    </source>
</evidence>
<sequence length="426" mass="47099">MAFLCGKSRGEENLLPYLYPSDSVFRSAFTYNTEKEFSNSYTFTAQSIDVDDERDKLEKQNKLEALTIAEFMFIGLSFLLVLCTMPFSLLVSLKFVNSFERVVVMRLGKARSIRGPGTVFILPCIDKATTVDIRVNSNVLPAVNIVTRDRGLVEFTAAVFSKVVDPLSSICAVQNREQALHNLAYATLYKKLSRRTLTDITSPISLNVILASVQEELNKFSQPLGIEITEVTVTQIRVLKQNENQAISLFNSLVKSELGTKIMGTLETHLKDALISGQGNGINETFSIIPKENQPVAVREQQHYPCRDLDIDNLLQQLRCCCNESLVSRIGKRFIVRCEDATGGPAELLLDLKNGSGSFEWLINAAIVAADVEITLRKETLFALINGSLSPLSAYINGSVVIKGSVSDVTSLKLLAARAKEFKIAQ</sequence>
<evidence type="ECO:0000313" key="4">
    <source>
        <dbReference type="Proteomes" id="UP000887540"/>
    </source>
</evidence>